<dbReference type="STRING" id="561720.SAMN06275492_13117"/>
<feature type="active site" evidence="8">
    <location>
        <position position="319"/>
    </location>
</feature>
<feature type="binding site" evidence="8">
    <location>
        <position position="207"/>
    </location>
    <ligand>
        <name>L-glutamine</name>
        <dbReference type="ChEBI" id="CHEBI:58359"/>
    </ligand>
</feature>
<dbReference type="RefSeq" id="WP_085545271.1">
    <property type="nucleotide sequence ID" value="NZ_FXBB01000031.1"/>
</dbReference>
<dbReference type="GO" id="GO:0004088">
    <property type="term" value="F:carbamoyl-phosphate synthase (glutamine-hydrolyzing) activity"/>
    <property type="evidence" value="ECO:0007669"/>
    <property type="project" value="UniProtKB-UniRule"/>
</dbReference>
<dbReference type="InterPro" id="IPR017926">
    <property type="entry name" value="GATASE"/>
</dbReference>
<feature type="binding site" evidence="8">
    <location>
        <position position="235"/>
    </location>
    <ligand>
        <name>L-glutamine</name>
        <dbReference type="ChEBI" id="CHEBI:58359"/>
    </ligand>
</feature>
<evidence type="ECO:0000256" key="6">
    <source>
        <dbReference type="ARBA" id="ARBA00022962"/>
    </source>
</evidence>
<evidence type="ECO:0000256" key="8">
    <source>
        <dbReference type="HAMAP-Rule" id="MF_01209"/>
    </source>
</evidence>
<dbReference type="UniPathway" id="UPA00068">
    <property type="reaction ID" value="UER00171"/>
</dbReference>
<dbReference type="PRINTS" id="PR00096">
    <property type="entry name" value="GATASE"/>
</dbReference>
<dbReference type="InterPro" id="IPR002474">
    <property type="entry name" value="CarbamoylP_synth_ssu_N"/>
</dbReference>
<feature type="binding site" evidence="8">
    <location>
        <position position="279"/>
    </location>
    <ligand>
        <name>L-glutamine</name>
        <dbReference type="ChEBI" id="CHEBI:58359"/>
    </ligand>
</feature>
<feature type="binding site" evidence="8">
    <location>
        <position position="46"/>
    </location>
    <ligand>
        <name>L-glutamine</name>
        <dbReference type="ChEBI" id="CHEBI:58359"/>
    </ligand>
</feature>
<dbReference type="PANTHER" id="PTHR43418:SF7">
    <property type="entry name" value="CARBAMOYL-PHOSPHATE SYNTHASE SMALL CHAIN"/>
    <property type="match status" value="1"/>
</dbReference>
<dbReference type="InterPro" id="IPR006274">
    <property type="entry name" value="CarbamoylP_synth_ssu"/>
</dbReference>
<dbReference type="InterPro" id="IPR050472">
    <property type="entry name" value="Anth_synth/Amidotransfase"/>
</dbReference>
<dbReference type="NCBIfam" id="NF009475">
    <property type="entry name" value="PRK12838.1"/>
    <property type="match status" value="1"/>
</dbReference>
<dbReference type="SUPFAM" id="SSF52317">
    <property type="entry name" value="Class I glutamine amidotransferase-like"/>
    <property type="match status" value="1"/>
</dbReference>
<evidence type="ECO:0000259" key="9">
    <source>
        <dbReference type="SMART" id="SM01097"/>
    </source>
</evidence>
<feature type="active site" description="Nucleophile" evidence="8">
    <location>
        <position position="234"/>
    </location>
</feature>
<comment type="similarity">
    <text evidence="2 8">Belongs to the CarA family.</text>
</comment>
<dbReference type="EMBL" id="FXBB01000031">
    <property type="protein sequence ID" value="SMG42457.1"/>
    <property type="molecule type" value="Genomic_DNA"/>
</dbReference>
<dbReference type="GO" id="GO:0005524">
    <property type="term" value="F:ATP binding"/>
    <property type="evidence" value="ECO:0007669"/>
    <property type="project" value="UniProtKB-UniRule"/>
</dbReference>
<keyword evidence="3 8" id="KW-0436">Ligase</keyword>
<comment type="pathway">
    <text evidence="1 8">Amino-acid biosynthesis; L-arginine biosynthesis; carbamoyl phosphate from bicarbonate: step 1/1.</text>
</comment>
<accession>A0A1X7KP01</accession>
<dbReference type="SMART" id="SM01097">
    <property type="entry name" value="CPSase_sm_chain"/>
    <property type="match status" value="1"/>
</dbReference>
<name>A0A1X7KP01_9BACT</name>
<keyword evidence="8" id="KW-0665">Pyrimidine biosynthesis</keyword>
<dbReference type="GO" id="GO:0004359">
    <property type="term" value="F:glutaminase activity"/>
    <property type="evidence" value="ECO:0007669"/>
    <property type="project" value="RHEA"/>
</dbReference>
<comment type="subunit">
    <text evidence="8">Composed of two chains; the small (or glutamine) chain promotes the hydrolysis of glutamine to ammonia, which is used by the large (or ammonia) chain to synthesize carbamoyl phosphate. Tetramer of heterodimers (alpha,beta)4.</text>
</comment>
<dbReference type="GO" id="GO:0006526">
    <property type="term" value="P:L-arginine biosynthetic process"/>
    <property type="evidence" value="ECO:0007669"/>
    <property type="project" value="UniProtKB-UniRule"/>
</dbReference>
<dbReference type="Gene3D" id="3.40.50.880">
    <property type="match status" value="1"/>
</dbReference>
<dbReference type="CDD" id="cd01744">
    <property type="entry name" value="GATase1_CPSase"/>
    <property type="match status" value="1"/>
</dbReference>
<evidence type="ECO:0000256" key="1">
    <source>
        <dbReference type="ARBA" id="ARBA00005077"/>
    </source>
</evidence>
<keyword evidence="5 8" id="KW-0067">ATP-binding</keyword>
<dbReference type="PRINTS" id="PR00099">
    <property type="entry name" value="CPSGATASE"/>
</dbReference>
<keyword evidence="8" id="KW-0055">Arginine biosynthesis</keyword>
<evidence type="ECO:0000313" key="10">
    <source>
        <dbReference type="EMBL" id="SMG42457.1"/>
    </source>
</evidence>
<keyword evidence="4 8" id="KW-0547">Nucleotide-binding</keyword>
<gene>
    <name evidence="8" type="primary">carA</name>
    <name evidence="10" type="ORF">SAMN06275492_13117</name>
</gene>
<reference evidence="11" key="1">
    <citation type="submission" date="2017-04" db="EMBL/GenBank/DDBJ databases">
        <authorList>
            <person name="Varghese N."/>
            <person name="Submissions S."/>
        </authorList>
    </citation>
    <scope>NUCLEOTIDE SEQUENCE [LARGE SCALE GENOMIC DNA]</scope>
    <source>
        <strain evidence="11">USBA 82</strain>
    </source>
</reference>
<dbReference type="Pfam" id="PF00988">
    <property type="entry name" value="CPSase_sm_chain"/>
    <property type="match status" value="1"/>
</dbReference>
<comment type="catalytic activity">
    <reaction evidence="8">
        <text>L-glutamine + H2O = L-glutamate + NH4(+)</text>
        <dbReference type="Rhea" id="RHEA:15889"/>
        <dbReference type="ChEBI" id="CHEBI:15377"/>
        <dbReference type="ChEBI" id="CHEBI:28938"/>
        <dbReference type="ChEBI" id="CHEBI:29985"/>
        <dbReference type="ChEBI" id="CHEBI:58359"/>
    </reaction>
</comment>
<dbReference type="GO" id="GO:0006207">
    <property type="term" value="P:'de novo' pyrimidine nucleobase biosynthetic process"/>
    <property type="evidence" value="ECO:0007669"/>
    <property type="project" value="InterPro"/>
</dbReference>
<dbReference type="AlphaFoldDB" id="A0A1X7KP01"/>
<feature type="active site" evidence="8">
    <location>
        <position position="321"/>
    </location>
</feature>
<dbReference type="InterPro" id="IPR036480">
    <property type="entry name" value="CarbP_synth_ssu_N_sf"/>
</dbReference>
<feature type="binding site" evidence="8">
    <location>
        <position position="238"/>
    </location>
    <ligand>
        <name>L-glutamine</name>
        <dbReference type="ChEBI" id="CHEBI:58359"/>
    </ligand>
</feature>
<dbReference type="UniPathway" id="UPA00070">
    <property type="reaction ID" value="UER00115"/>
</dbReference>
<feature type="binding site" evidence="8">
    <location>
        <position position="209"/>
    </location>
    <ligand>
        <name>L-glutamine</name>
        <dbReference type="ChEBI" id="CHEBI:58359"/>
    </ligand>
</feature>
<dbReference type="GO" id="GO:0006541">
    <property type="term" value="P:glutamine metabolic process"/>
    <property type="evidence" value="ECO:0007669"/>
    <property type="project" value="InterPro"/>
</dbReference>
<dbReference type="PRINTS" id="PR00097">
    <property type="entry name" value="ANTSNTHASEII"/>
</dbReference>
<dbReference type="SUPFAM" id="SSF52021">
    <property type="entry name" value="Carbamoyl phosphate synthetase, small subunit N-terminal domain"/>
    <property type="match status" value="1"/>
</dbReference>
<protein>
    <recommendedName>
        <fullName evidence="8">Carbamoyl phosphate synthase small chain</fullName>
        <ecNumber evidence="8">6.3.5.5</ecNumber>
    </recommendedName>
    <alternativeName>
        <fullName evidence="8">Carbamoyl phosphate synthetase glutamine chain</fullName>
    </alternativeName>
</protein>
<dbReference type="PROSITE" id="PS51273">
    <property type="entry name" value="GATASE_TYPE_1"/>
    <property type="match status" value="1"/>
</dbReference>
<comment type="catalytic activity">
    <reaction evidence="7 8">
        <text>hydrogencarbonate + L-glutamine + 2 ATP + H2O = carbamoyl phosphate + L-glutamate + 2 ADP + phosphate + 2 H(+)</text>
        <dbReference type="Rhea" id="RHEA:18633"/>
        <dbReference type="ChEBI" id="CHEBI:15377"/>
        <dbReference type="ChEBI" id="CHEBI:15378"/>
        <dbReference type="ChEBI" id="CHEBI:17544"/>
        <dbReference type="ChEBI" id="CHEBI:29985"/>
        <dbReference type="ChEBI" id="CHEBI:30616"/>
        <dbReference type="ChEBI" id="CHEBI:43474"/>
        <dbReference type="ChEBI" id="CHEBI:58228"/>
        <dbReference type="ChEBI" id="CHEBI:58359"/>
        <dbReference type="ChEBI" id="CHEBI:456216"/>
        <dbReference type="EC" id="6.3.5.5"/>
    </reaction>
</comment>
<dbReference type="Proteomes" id="UP000193355">
    <property type="component" value="Unassembled WGS sequence"/>
</dbReference>
<feature type="binding site" evidence="8">
    <location>
        <position position="278"/>
    </location>
    <ligand>
        <name>L-glutamine</name>
        <dbReference type="ChEBI" id="CHEBI:58359"/>
    </ligand>
</feature>
<keyword evidence="11" id="KW-1185">Reference proteome</keyword>
<dbReference type="InterPro" id="IPR029062">
    <property type="entry name" value="Class_I_gatase-like"/>
</dbReference>
<feature type="binding site" evidence="8">
    <location>
        <position position="276"/>
    </location>
    <ligand>
        <name>L-glutamine</name>
        <dbReference type="ChEBI" id="CHEBI:58359"/>
    </ligand>
</feature>
<evidence type="ECO:0000313" key="11">
    <source>
        <dbReference type="Proteomes" id="UP000193355"/>
    </source>
</evidence>
<evidence type="ECO:0000256" key="5">
    <source>
        <dbReference type="ARBA" id="ARBA00022840"/>
    </source>
</evidence>
<dbReference type="PANTHER" id="PTHR43418">
    <property type="entry name" value="MULTIFUNCTIONAL TRYPTOPHAN BIOSYNTHESIS PROTEIN-RELATED"/>
    <property type="match status" value="1"/>
</dbReference>
<dbReference type="Gene3D" id="3.50.30.20">
    <property type="entry name" value="Carbamoyl-phosphate synthase small subunit, N-terminal domain"/>
    <property type="match status" value="1"/>
</dbReference>
<dbReference type="OrthoDB" id="9804328at2"/>
<dbReference type="HAMAP" id="MF_01209">
    <property type="entry name" value="CPSase_S_chain"/>
    <property type="match status" value="1"/>
</dbReference>
<dbReference type="InterPro" id="IPR035686">
    <property type="entry name" value="CPSase_GATase1"/>
</dbReference>
<evidence type="ECO:0000256" key="4">
    <source>
        <dbReference type="ARBA" id="ARBA00022741"/>
    </source>
</evidence>
<dbReference type="Pfam" id="PF00117">
    <property type="entry name" value="GATase"/>
    <property type="match status" value="1"/>
</dbReference>
<evidence type="ECO:0000256" key="2">
    <source>
        <dbReference type="ARBA" id="ARBA00007800"/>
    </source>
</evidence>
<dbReference type="EC" id="6.3.5.5" evidence="8"/>
<keyword evidence="8" id="KW-0028">Amino-acid biosynthesis</keyword>
<feature type="domain" description="Carbamoyl-phosphate synthase small subunit N-terminal" evidence="9">
    <location>
        <begin position="2"/>
        <end position="126"/>
    </location>
</feature>
<comment type="function">
    <text evidence="8">Small subunit of the glutamine-dependent carbamoyl phosphate synthetase (CPSase). CPSase catalyzes the formation of carbamoyl phosphate from the ammonia moiety of glutamine, carbonate, and phosphate donated by ATP, constituting the first step of 2 biosynthetic pathways, one leading to arginine and/or urea and the other to pyrimidine nucleotides. The small subunit (glutamine amidotransferase) binds and cleaves glutamine to supply the large subunit with the substrate ammonia.</text>
</comment>
<dbReference type="GO" id="GO:0044205">
    <property type="term" value="P:'de novo' UMP biosynthetic process"/>
    <property type="evidence" value="ECO:0007669"/>
    <property type="project" value="UniProtKB-UniRule"/>
</dbReference>
<sequence length="347" mass="37322">MYQLNLTLADGTSFPCRSTLPSPSLDGEIVFTTAYPGYSQSISDPSYYGQILVFAFPCIGLYGLDEEDLQSSRPWVKAVIIGRIEDMDGNVRDWLHRWDVPILVGIDCRSLILRIREIGTSMARVSKAAEKPLIDALGGDLVHQVSSKSSKCFGVGDLSLALIDYGVKSDIVRRLVRLGCKVTVLPHMSSASTILNGGFDGVLLSNGPGDPSELSEEIAVIRALIGSIPVFGICLGCQLLALACGAKTQRLPYGHRGSNHPVVEEKSGHAIVTSQNHGYAIYESSLDGTGLEVIFRHLADGTVEGVRHTETGAWGVQFHPEAGAGPLDGLSLFDRFIDQIKEAQPNG</sequence>
<proteinExistence type="inferred from homology"/>
<organism evidence="10 11">
    <name type="scientific">Dethiosulfovibrio salsuginis</name>
    <dbReference type="NCBI Taxonomy" id="561720"/>
    <lineage>
        <taxon>Bacteria</taxon>
        <taxon>Thermotogati</taxon>
        <taxon>Synergistota</taxon>
        <taxon>Synergistia</taxon>
        <taxon>Synergistales</taxon>
        <taxon>Dethiosulfovibrionaceae</taxon>
        <taxon>Dethiosulfovibrio</taxon>
    </lineage>
</organism>
<evidence type="ECO:0000256" key="3">
    <source>
        <dbReference type="ARBA" id="ARBA00022598"/>
    </source>
</evidence>
<dbReference type="NCBIfam" id="TIGR01368">
    <property type="entry name" value="CPSaseIIsmall"/>
    <property type="match status" value="1"/>
</dbReference>
<evidence type="ECO:0000256" key="7">
    <source>
        <dbReference type="ARBA" id="ARBA00048816"/>
    </source>
</evidence>
<comment type="pathway">
    <text evidence="8">Pyrimidine metabolism; UMP biosynthesis via de novo pathway; (S)-dihydroorotate from bicarbonate: step 1/3.</text>
</comment>
<keyword evidence="6 8" id="KW-0315">Glutamine amidotransferase</keyword>
<feature type="region of interest" description="CPSase" evidence="8">
    <location>
        <begin position="1"/>
        <end position="158"/>
    </location>
</feature>